<reference evidence="2" key="1">
    <citation type="submission" date="2020-07" db="EMBL/GenBank/DDBJ databases">
        <title>Huge and variable diversity of episymbiotic CPR bacteria and DPANN archaea in groundwater ecosystems.</title>
        <authorList>
            <person name="He C.Y."/>
            <person name="Keren R."/>
            <person name="Whittaker M."/>
            <person name="Farag I.F."/>
            <person name="Doudna J."/>
            <person name="Cate J.H.D."/>
            <person name="Banfield J.F."/>
        </authorList>
    </citation>
    <scope>NUCLEOTIDE SEQUENCE</scope>
    <source>
        <strain evidence="2">NC_groundwater_1482_Ag_S-0.65um_47_24</strain>
    </source>
</reference>
<dbReference type="NCBIfam" id="NF009466">
    <property type="entry name" value="PRK12826.1-2"/>
    <property type="match status" value="1"/>
</dbReference>
<dbReference type="InterPro" id="IPR002347">
    <property type="entry name" value="SDR_fam"/>
</dbReference>
<evidence type="ECO:0000313" key="3">
    <source>
        <dbReference type="Proteomes" id="UP000772181"/>
    </source>
</evidence>
<dbReference type="SUPFAM" id="SSF51735">
    <property type="entry name" value="NAD(P)-binding Rossmann-fold domains"/>
    <property type="match status" value="1"/>
</dbReference>
<dbReference type="Proteomes" id="UP000772181">
    <property type="component" value="Unassembled WGS sequence"/>
</dbReference>
<comment type="similarity">
    <text evidence="1">Belongs to the short-chain dehydrogenases/reductases (SDR) family.</text>
</comment>
<dbReference type="PANTHER" id="PTHR42879:SF2">
    <property type="entry name" value="3-OXOACYL-[ACYL-CARRIER-PROTEIN] REDUCTASE FABG"/>
    <property type="match status" value="1"/>
</dbReference>
<gene>
    <name evidence="2" type="ORF">HY730_06205</name>
</gene>
<comment type="caution">
    <text evidence="2">The sequence shown here is derived from an EMBL/GenBank/DDBJ whole genome shotgun (WGS) entry which is preliminary data.</text>
</comment>
<dbReference type="NCBIfam" id="NF005559">
    <property type="entry name" value="PRK07231.1"/>
    <property type="match status" value="1"/>
</dbReference>
<dbReference type="InterPro" id="IPR036291">
    <property type="entry name" value="NAD(P)-bd_dom_sf"/>
</dbReference>
<dbReference type="InterPro" id="IPR050259">
    <property type="entry name" value="SDR"/>
</dbReference>
<organism evidence="2 3">
    <name type="scientific">Tectimicrobiota bacterium</name>
    <dbReference type="NCBI Taxonomy" id="2528274"/>
    <lineage>
        <taxon>Bacteria</taxon>
        <taxon>Pseudomonadati</taxon>
        <taxon>Nitrospinota/Tectimicrobiota group</taxon>
        <taxon>Candidatus Tectimicrobiota</taxon>
    </lineage>
</organism>
<dbReference type="AlphaFoldDB" id="A0A933GL98"/>
<dbReference type="PRINTS" id="PR00080">
    <property type="entry name" value="SDRFAMILY"/>
</dbReference>
<dbReference type="PRINTS" id="PR00081">
    <property type="entry name" value="GDHRDH"/>
</dbReference>
<name>A0A933GL98_UNCTE</name>
<evidence type="ECO:0000313" key="2">
    <source>
        <dbReference type="EMBL" id="MBI4595956.1"/>
    </source>
</evidence>
<sequence length="264" mass="28145">MEKRLSDKVAIVTGASKGIGKAIAKLYAGEGARVLGVFLSDTAAAQKTLEEIQAAGGQASLFQGDVSNMTDTERMASEAIRLYGRIDILCSNAGIYPSVKIKKMTEEDWDRMQAVNLKGTFLTVKACLPQMQAQKYGKIITIASTTGVRTGISGFAHYGAAKAGIIGFIRSACLELAPYNITINAVAPGIVLTEGFKGELGDARDTIIQKIGQEIPMKRLAEPLDIAYAVLFLSTDESRYITGQEIIVDGGLVLPELPLQLLGS</sequence>
<proteinExistence type="inferred from homology"/>
<protein>
    <submittedName>
        <fullName evidence="2">SDR family oxidoreductase</fullName>
    </submittedName>
</protein>
<evidence type="ECO:0000256" key="1">
    <source>
        <dbReference type="ARBA" id="ARBA00006484"/>
    </source>
</evidence>
<dbReference type="FunFam" id="3.40.50.720:FF:000084">
    <property type="entry name" value="Short-chain dehydrogenase reductase"/>
    <property type="match status" value="1"/>
</dbReference>
<dbReference type="Pfam" id="PF13561">
    <property type="entry name" value="adh_short_C2"/>
    <property type="match status" value="1"/>
</dbReference>
<dbReference type="PANTHER" id="PTHR42879">
    <property type="entry name" value="3-OXOACYL-(ACYL-CARRIER-PROTEIN) REDUCTASE"/>
    <property type="match status" value="1"/>
</dbReference>
<dbReference type="EMBL" id="JACQWF010000275">
    <property type="protein sequence ID" value="MBI4595956.1"/>
    <property type="molecule type" value="Genomic_DNA"/>
</dbReference>
<dbReference type="Gene3D" id="3.40.50.720">
    <property type="entry name" value="NAD(P)-binding Rossmann-like Domain"/>
    <property type="match status" value="1"/>
</dbReference>
<accession>A0A933GL98</accession>